<protein>
    <submittedName>
        <fullName evidence="2">DUF3990 domain-containing protein</fullName>
    </submittedName>
</protein>
<name>A0ABW1JR77_9NOCA</name>
<accession>A0ABW1JR77</accession>
<dbReference type="Gene3D" id="3.90.175.10">
    <property type="entry name" value="Diphtheria Toxin, domain 1"/>
    <property type="match status" value="1"/>
</dbReference>
<dbReference type="SUPFAM" id="SSF56399">
    <property type="entry name" value="ADP-ribosylation"/>
    <property type="match status" value="1"/>
</dbReference>
<feature type="compositionally biased region" description="Low complexity" evidence="1">
    <location>
        <begin position="124"/>
        <end position="169"/>
    </location>
</feature>
<dbReference type="Pfam" id="PF13151">
    <property type="entry name" value="DUF3990"/>
    <property type="match status" value="1"/>
</dbReference>
<feature type="compositionally biased region" description="Polar residues" evidence="1">
    <location>
        <begin position="28"/>
        <end position="40"/>
    </location>
</feature>
<feature type="region of interest" description="Disordered" evidence="1">
    <location>
        <begin position="66"/>
        <end position="171"/>
    </location>
</feature>
<reference evidence="3" key="1">
    <citation type="journal article" date="2019" name="Int. J. Syst. Evol. Microbiol.">
        <title>The Global Catalogue of Microorganisms (GCM) 10K type strain sequencing project: providing services to taxonomists for standard genome sequencing and annotation.</title>
        <authorList>
            <consortium name="The Broad Institute Genomics Platform"/>
            <consortium name="The Broad Institute Genome Sequencing Center for Infectious Disease"/>
            <person name="Wu L."/>
            <person name="Ma J."/>
        </authorList>
    </citation>
    <scope>NUCLEOTIDE SEQUENCE [LARGE SCALE GENOMIC DNA]</scope>
    <source>
        <strain evidence="3">CCUG 36956</strain>
    </source>
</reference>
<dbReference type="InterPro" id="IPR025051">
    <property type="entry name" value="DUF3990"/>
</dbReference>
<sequence>MVVPEPVVGYDPSRFQQWLASLTPLGSEASSGTERPSRTYNFAGMTPHSAARQFDRIRNVQELLGIGRQSPPSIDFVDGPVQIDPPVSDEPIARGTRADPGEKKVAEPRSGNQQPTPVQPAPTSPNNTAAVPTAPQPQSTPTTSTPAPTTTSPALAPTAEPTAPRLPATSVSQPWSLTGAMLGVQEPIPAQTQFAEKPYIYEYMKNIPVAPGDSTTFAGVATVTVGIDETIITGVQNPTTGENDTTVRDRFGEVVSQSHSEIVPGTGGLTRDATITDKFGTSKTRTVDDGQGNRITWTANPDGSHSVHYSKSNIIVVEPAPGSTVPAQVIQLNPDGTSGYATMWHSDGRTSTAEFQPSLLGTPVTEYTRSDGPSMEVLTVPDRTNGKPSSIVTDHLGNRSVVRPDGTTTPVDEYNAALSGTDYGNTFDPMSGRWVPNPIVGREALVRIPDGTSIQKWHMRNPDGSKYELDAYFDEQGNLRGIGKWDSGGLKYTSFRNIDGILVSGEMFDLDSGSAEDNRQLVYDGVMILFGIPEMAFLGARLGVGIGSRYFGSRLASQGVSLTGRELAIAGLGAGDTLTGVVGGARSSKYTSFPAPMAPGYVLRPPLMPNRVEAVQLSASAPRLRPNGLGQPSGSVSASVPEVFQGSPRIGSWIAEELAFEAKIASVAGNSFAKLDSSLDVASRSRALVSAGTRNMAGGTSSRGAANVSIDGVNRSSSAWHTRWLFGRRGGNNANITFYHGTTAEFANIIRSSGVQFGRNSPGKLDFGPGFYTSREYDQAIKYAQSAMNRNPGSFPGIVEFRVPRSEMSRLARLNFPSADGSWANFISRFRRDDILNDHAFDVVEGPILSNLPKYLRGEAPTGSGTQTSWHTKGAIDVLNRYIVQ</sequence>
<proteinExistence type="predicted"/>
<evidence type="ECO:0000313" key="3">
    <source>
        <dbReference type="Proteomes" id="UP001596223"/>
    </source>
</evidence>
<dbReference type="RefSeq" id="WP_378602917.1">
    <property type="nucleotide sequence ID" value="NZ_JBHSQN010000004.1"/>
</dbReference>
<dbReference type="EMBL" id="JBHSQN010000004">
    <property type="protein sequence ID" value="MFC6011377.1"/>
    <property type="molecule type" value="Genomic_DNA"/>
</dbReference>
<feature type="compositionally biased region" description="Basic and acidic residues" evidence="1">
    <location>
        <begin position="96"/>
        <end position="107"/>
    </location>
</feature>
<keyword evidence="3" id="KW-1185">Reference proteome</keyword>
<comment type="caution">
    <text evidence="2">The sequence shown here is derived from an EMBL/GenBank/DDBJ whole genome shotgun (WGS) entry which is preliminary data.</text>
</comment>
<organism evidence="2 3">
    <name type="scientific">Nocardia lasii</name>
    <dbReference type="NCBI Taxonomy" id="1616107"/>
    <lineage>
        <taxon>Bacteria</taxon>
        <taxon>Bacillati</taxon>
        <taxon>Actinomycetota</taxon>
        <taxon>Actinomycetes</taxon>
        <taxon>Mycobacteriales</taxon>
        <taxon>Nocardiaceae</taxon>
        <taxon>Nocardia</taxon>
    </lineage>
</organism>
<dbReference type="Proteomes" id="UP001596223">
    <property type="component" value="Unassembled WGS sequence"/>
</dbReference>
<gene>
    <name evidence="2" type="ORF">ACFP3H_09985</name>
</gene>
<evidence type="ECO:0000256" key="1">
    <source>
        <dbReference type="SAM" id="MobiDB-lite"/>
    </source>
</evidence>
<feature type="region of interest" description="Disordered" evidence="1">
    <location>
        <begin position="25"/>
        <end position="48"/>
    </location>
</feature>
<evidence type="ECO:0000313" key="2">
    <source>
        <dbReference type="EMBL" id="MFC6011377.1"/>
    </source>
</evidence>